<feature type="domain" description="Cdc37 C-terminal" evidence="7">
    <location>
        <begin position="291"/>
        <end position="379"/>
    </location>
</feature>
<evidence type="ECO:0000313" key="10">
    <source>
        <dbReference type="EMBL" id="KAF8565762.1"/>
    </source>
</evidence>
<keyword evidence="4" id="KW-0143">Chaperone</keyword>
<comment type="caution">
    <text evidence="10">The sequence shown here is derived from an EMBL/GenBank/DDBJ whole genome shotgun (WGS) entry which is preliminary data.</text>
</comment>
<evidence type="ECO:0000256" key="3">
    <source>
        <dbReference type="ARBA" id="ARBA00022490"/>
    </source>
</evidence>
<sequence length="388" mass="45030">MAKLDYSKWDHIEVSDDEDDTHPNIDTPSLFRWRHQARLERDEAWRKEKAEFEASYKAFLQRYNAGQQKLAEAQQSNSADLPELMEQMKQLEKEDQEWQPKVEEFKKKDRLRPWNIDTICHEGKSKTIINSAALKHEEPPQADDSEEAAINRLKDFVNKHNKDIRRFGLFQKPLDSQNCLLENPFLVCEETANQLVLWCIDLAMEEKFELMNHVSHQCIVMQFMLELAKSLKCDPRACIRPFFAKFMNPEPEYQKAFDDELTAFRERIRARAKVRLEEAMAKLEEEEREKRLGPGGLDPIEVFDSLPAALQECFEKKDVERLKTVLCKMDPKDAEYHMKRCVDSGLWVDNVNQQEDETDGPDGETGTEVPTTSNGANPVATVAPDPIV</sequence>
<feature type="region of interest" description="Disordered" evidence="6">
    <location>
        <begin position="1"/>
        <end position="26"/>
    </location>
</feature>
<keyword evidence="3" id="KW-0963">Cytoplasm</keyword>
<dbReference type="AlphaFoldDB" id="A0A8T0DEB2"/>
<dbReference type="FunFam" id="1.20.58.610:FF:000001">
    <property type="entry name" value="Hsp90 co-chaperone Cdc37-like 1"/>
    <property type="match status" value="1"/>
</dbReference>
<evidence type="ECO:0000256" key="4">
    <source>
        <dbReference type="ARBA" id="ARBA00023186"/>
    </source>
</evidence>
<dbReference type="GO" id="GO:0031072">
    <property type="term" value="F:heat shock protein binding"/>
    <property type="evidence" value="ECO:0007669"/>
    <property type="project" value="TreeGrafter"/>
</dbReference>
<comment type="similarity">
    <text evidence="2">Belongs to the CDC37 family.</text>
</comment>
<dbReference type="SMART" id="SM01071">
    <property type="entry name" value="CDC37_N"/>
    <property type="match status" value="1"/>
</dbReference>
<feature type="compositionally biased region" description="Basic and acidic residues" evidence="6">
    <location>
        <begin position="1"/>
        <end position="14"/>
    </location>
</feature>
<dbReference type="GO" id="GO:0050821">
    <property type="term" value="P:protein stabilization"/>
    <property type="evidence" value="ECO:0007669"/>
    <property type="project" value="TreeGrafter"/>
</dbReference>
<evidence type="ECO:0000259" key="8">
    <source>
        <dbReference type="SMART" id="SM01070"/>
    </source>
</evidence>
<dbReference type="OrthoDB" id="440202at2759"/>
<evidence type="ECO:0000256" key="1">
    <source>
        <dbReference type="ARBA" id="ARBA00004496"/>
    </source>
</evidence>
<dbReference type="Gene3D" id="1.20.58.610">
    <property type="entry name" value="Cdc37, Hsp90 binding domain"/>
    <property type="match status" value="1"/>
</dbReference>
<dbReference type="SUPFAM" id="SSF101391">
    <property type="entry name" value="Hsp90 co-chaperone CDC37"/>
    <property type="match status" value="1"/>
</dbReference>
<dbReference type="InterPro" id="IPR013873">
    <property type="entry name" value="Cdc37_C"/>
</dbReference>
<reference evidence="10 11" key="1">
    <citation type="submission" date="2019-07" db="EMBL/GenBank/DDBJ databases">
        <title>Annotation for the trematode Paragonimus westermani.</title>
        <authorList>
            <person name="Choi Y.-J."/>
        </authorList>
    </citation>
    <scope>NUCLEOTIDE SEQUENCE [LARGE SCALE GENOMIC DNA]</scope>
    <source>
        <strain evidence="10">180907_Pwestermani</strain>
    </source>
</reference>
<dbReference type="GO" id="GO:0005737">
    <property type="term" value="C:cytoplasm"/>
    <property type="evidence" value="ECO:0007669"/>
    <property type="project" value="UniProtKB-SubCell"/>
</dbReference>
<dbReference type="EMBL" id="JTDF01006154">
    <property type="protein sequence ID" value="KAF8565762.1"/>
    <property type="molecule type" value="Genomic_DNA"/>
</dbReference>
<dbReference type="GO" id="GO:0051087">
    <property type="term" value="F:protein-folding chaperone binding"/>
    <property type="evidence" value="ECO:0007669"/>
    <property type="project" value="TreeGrafter"/>
</dbReference>
<dbReference type="SMART" id="SM01070">
    <property type="entry name" value="CDC37_M"/>
    <property type="match status" value="1"/>
</dbReference>
<feature type="domain" description="Cdc37 Hsp90 binding" evidence="8">
    <location>
        <begin position="125"/>
        <end position="287"/>
    </location>
</feature>
<dbReference type="SMART" id="SM01069">
    <property type="entry name" value="CDC37_C"/>
    <property type="match status" value="1"/>
</dbReference>
<evidence type="ECO:0000256" key="6">
    <source>
        <dbReference type="SAM" id="MobiDB-lite"/>
    </source>
</evidence>
<evidence type="ECO:0000256" key="2">
    <source>
        <dbReference type="ARBA" id="ARBA00006222"/>
    </source>
</evidence>
<feature type="region of interest" description="Disordered" evidence="6">
    <location>
        <begin position="353"/>
        <end position="388"/>
    </location>
</feature>
<organism evidence="10 11">
    <name type="scientific">Paragonimus westermani</name>
    <dbReference type="NCBI Taxonomy" id="34504"/>
    <lineage>
        <taxon>Eukaryota</taxon>
        <taxon>Metazoa</taxon>
        <taxon>Spiralia</taxon>
        <taxon>Lophotrochozoa</taxon>
        <taxon>Platyhelminthes</taxon>
        <taxon>Trematoda</taxon>
        <taxon>Digenea</taxon>
        <taxon>Plagiorchiida</taxon>
        <taxon>Troglotremata</taxon>
        <taxon>Troglotrematidae</taxon>
        <taxon>Paragonimus</taxon>
    </lineage>
</organism>
<dbReference type="InterPro" id="IPR004918">
    <property type="entry name" value="Cdc37"/>
</dbReference>
<gene>
    <name evidence="10" type="ORF">P879_05386</name>
</gene>
<evidence type="ECO:0000259" key="7">
    <source>
        <dbReference type="SMART" id="SM01069"/>
    </source>
</evidence>
<feature type="domain" description="Cdc37 N-terminal" evidence="9">
    <location>
        <begin position="3"/>
        <end position="127"/>
    </location>
</feature>
<dbReference type="GO" id="GO:0019901">
    <property type="term" value="F:protein kinase binding"/>
    <property type="evidence" value="ECO:0007669"/>
    <property type="project" value="InterPro"/>
</dbReference>
<dbReference type="Pfam" id="PF08565">
    <property type="entry name" value="CDC37_M"/>
    <property type="match status" value="1"/>
</dbReference>
<dbReference type="InterPro" id="IPR013855">
    <property type="entry name" value="Cdc37_N_dom"/>
</dbReference>
<dbReference type="InterPro" id="IPR038189">
    <property type="entry name" value="Cdc37_Hsp90-bd_sf"/>
</dbReference>
<dbReference type="Gene3D" id="6.10.140.250">
    <property type="match status" value="1"/>
</dbReference>
<evidence type="ECO:0000256" key="5">
    <source>
        <dbReference type="ARBA" id="ARBA00031396"/>
    </source>
</evidence>
<keyword evidence="11" id="KW-1185">Reference proteome</keyword>
<accession>A0A8T0DEB2</accession>
<dbReference type="PANTHER" id="PTHR12800:SF4">
    <property type="entry name" value="HSP90 CO-CHAPERONE CDC37"/>
    <property type="match status" value="1"/>
</dbReference>
<dbReference type="GO" id="GO:0051082">
    <property type="term" value="F:unfolded protein binding"/>
    <property type="evidence" value="ECO:0007669"/>
    <property type="project" value="TreeGrafter"/>
</dbReference>
<protein>
    <recommendedName>
        <fullName evidence="5">Hsp90 chaperone protein kinase-targeting subunit</fullName>
    </recommendedName>
</protein>
<evidence type="ECO:0000313" key="11">
    <source>
        <dbReference type="Proteomes" id="UP000699462"/>
    </source>
</evidence>
<dbReference type="Proteomes" id="UP000699462">
    <property type="component" value="Unassembled WGS sequence"/>
</dbReference>
<dbReference type="PANTHER" id="PTHR12800">
    <property type="entry name" value="CDC37-RELATED"/>
    <property type="match status" value="1"/>
</dbReference>
<comment type="subcellular location">
    <subcellularLocation>
        <location evidence="1">Cytoplasm</location>
    </subcellularLocation>
</comment>
<dbReference type="GO" id="GO:0006457">
    <property type="term" value="P:protein folding"/>
    <property type="evidence" value="ECO:0007669"/>
    <property type="project" value="TreeGrafter"/>
</dbReference>
<dbReference type="Pfam" id="PF03234">
    <property type="entry name" value="CDC37_N"/>
    <property type="match status" value="1"/>
</dbReference>
<name>A0A8T0DEB2_9TREM</name>
<evidence type="ECO:0000259" key="9">
    <source>
        <dbReference type="SMART" id="SM01071"/>
    </source>
</evidence>
<proteinExistence type="inferred from homology"/>
<dbReference type="Pfam" id="PF08564">
    <property type="entry name" value="CDC37_C"/>
    <property type="match status" value="1"/>
</dbReference>
<dbReference type="InterPro" id="IPR013874">
    <property type="entry name" value="Cdc37_Hsp90-bd"/>
</dbReference>